<dbReference type="Pfam" id="PF03349">
    <property type="entry name" value="Toluene_X"/>
    <property type="match status" value="1"/>
</dbReference>
<gene>
    <name evidence="9" type="ORF">GQ61_01405</name>
</gene>
<proteinExistence type="inferred from homology"/>
<protein>
    <recommendedName>
        <fullName evidence="11">Aromatic hydrocarbon degradation protein</fullName>
    </recommendedName>
</protein>
<evidence type="ECO:0000313" key="10">
    <source>
        <dbReference type="Proteomes" id="UP000237351"/>
    </source>
</evidence>
<comment type="subcellular location">
    <subcellularLocation>
        <location evidence="1">Cell outer membrane</location>
        <topology evidence="1">Multi-pass membrane protein</topology>
    </subcellularLocation>
</comment>
<dbReference type="STRING" id="1414854.GQ61_01405"/>
<organism evidence="9 10">
    <name type="scientific">Candidatus Nucleicultrix amoebiphila FS5</name>
    <dbReference type="NCBI Taxonomy" id="1414854"/>
    <lineage>
        <taxon>Bacteria</taxon>
        <taxon>Pseudomonadati</taxon>
        <taxon>Pseudomonadota</taxon>
        <taxon>Alphaproteobacteria</taxon>
        <taxon>Holosporales</taxon>
        <taxon>Candidatus Nucleicultricaceae</taxon>
        <taxon>Candidatus Nucleicultrix</taxon>
    </lineage>
</organism>
<dbReference type="KEGG" id="naf:GQ61_01405"/>
<evidence type="ECO:0000256" key="5">
    <source>
        <dbReference type="ARBA" id="ARBA00022729"/>
    </source>
</evidence>
<keyword evidence="6" id="KW-0472">Membrane</keyword>
<keyword evidence="5 8" id="KW-0732">Signal</keyword>
<evidence type="ECO:0008006" key="11">
    <source>
        <dbReference type="Google" id="ProtNLM"/>
    </source>
</evidence>
<evidence type="ECO:0000256" key="7">
    <source>
        <dbReference type="ARBA" id="ARBA00023237"/>
    </source>
</evidence>
<evidence type="ECO:0000256" key="2">
    <source>
        <dbReference type="ARBA" id="ARBA00008163"/>
    </source>
</evidence>
<evidence type="ECO:0000313" key="9">
    <source>
        <dbReference type="EMBL" id="ARN84217.1"/>
    </source>
</evidence>
<evidence type="ECO:0000256" key="6">
    <source>
        <dbReference type="ARBA" id="ARBA00023136"/>
    </source>
</evidence>
<dbReference type="PANTHER" id="PTHR35093:SF3">
    <property type="entry name" value="LONG-CHAIN FATTY ACID TRANSPORT PROTEIN"/>
    <property type="match status" value="1"/>
</dbReference>
<evidence type="ECO:0000256" key="4">
    <source>
        <dbReference type="ARBA" id="ARBA00022692"/>
    </source>
</evidence>
<dbReference type="AlphaFoldDB" id="A0A1W6N2W9"/>
<evidence type="ECO:0000256" key="8">
    <source>
        <dbReference type="SAM" id="SignalP"/>
    </source>
</evidence>
<sequence length="453" mass="49432">MKKLNWRLASMFSIVGALSANQAVQAAGFALSETSGSFVGTAFAGAGSAKGDLSTMYRNPATMMSIEKRHAAAAQVSLIMPNIKFTNASSYFFNGALISGTNSGNAGSATPIPSAYLMYNAGHNLRLGVGVTSPWGLKTEYDLNSVMRYRAVRSQIETVNVNPNVAWRFHRQWTVGAGLQIQYMKAKLSRVADVGGIINQAALGFTPGSRDTLVDVYGNDWGYGGVIGFIYEPVESTRLGLTYRSHIAHRLEGKATVYNKPASPIALIQAGLDRLPTSGDAVSSSLTTPETINFSFTHEIDPKWTVMGDAVWTNWARIEDLKINTTNRFGVSLPTSIEKQSWQNTIMVSLGTTYKPHQDWKLKLGLAYDQSPVHTEFRSPRLPDADRYWTAIGATYSPNHWVDLDLSYAHLFVKDGTSSLASTKLAGGTTTDNLMGNYKSRLDIVSLQARVKF</sequence>
<dbReference type="EMBL" id="CP008743">
    <property type="protein sequence ID" value="ARN84217.1"/>
    <property type="molecule type" value="Genomic_DNA"/>
</dbReference>
<accession>A0A1W6N2W9</accession>
<dbReference type="PANTHER" id="PTHR35093">
    <property type="entry name" value="OUTER MEMBRANE PROTEIN NMB0088-RELATED"/>
    <property type="match status" value="1"/>
</dbReference>
<keyword evidence="10" id="KW-1185">Reference proteome</keyword>
<feature type="chain" id="PRO_5010873123" description="Aromatic hydrocarbon degradation protein" evidence="8">
    <location>
        <begin position="23"/>
        <end position="453"/>
    </location>
</feature>
<dbReference type="Proteomes" id="UP000237351">
    <property type="component" value="Chromosome"/>
</dbReference>
<dbReference type="SUPFAM" id="SSF56935">
    <property type="entry name" value="Porins"/>
    <property type="match status" value="1"/>
</dbReference>
<feature type="signal peptide" evidence="8">
    <location>
        <begin position="1"/>
        <end position="22"/>
    </location>
</feature>
<evidence type="ECO:0000256" key="3">
    <source>
        <dbReference type="ARBA" id="ARBA00022452"/>
    </source>
</evidence>
<keyword evidence="4" id="KW-0812">Transmembrane</keyword>
<dbReference type="RefSeq" id="WP_085783581.1">
    <property type="nucleotide sequence ID" value="NZ_CP008743.1"/>
</dbReference>
<reference evidence="9 10" key="1">
    <citation type="submission" date="2014-06" db="EMBL/GenBank/DDBJ databases">
        <title>The genome of the endonuclear symbiont Nucleicultrix amoebiphila.</title>
        <authorList>
            <person name="Schulz F."/>
            <person name="Horn M."/>
        </authorList>
    </citation>
    <scope>NUCLEOTIDE SEQUENCE [LARGE SCALE GENOMIC DNA]</scope>
    <source>
        <strain evidence="9 10">FS5</strain>
    </source>
</reference>
<dbReference type="GO" id="GO:0015483">
    <property type="term" value="F:long-chain fatty acid transporting porin activity"/>
    <property type="evidence" value="ECO:0007669"/>
    <property type="project" value="TreeGrafter"/>
</dbReference>
<dbReference type="GO" id="GO:0009279">
    <property type="term" value="C:cell outer membrane"/>
    <property type="evidence" value="ECO:0007669"/>
    <property type="project" value="UniProtKB-SubCell"/>
</dbReference>
<evidence type="ECO:0000256" key="1">
    <source>
        <dbReference type="ARBA" id="ARBA00004571"/>
    </source>
</evidence>
<comment type="similarity">
    <text evidence="2">Belongs to the OmpP1/FadL family.</text>
</comment>
<dbReference type="OrthoDB" id="19849at2"/>
<name>A0A1W6N2W9_9PROT</name>
<keyword evidence="3" id="KW-1134">Transmembrane beta strand</keyword>
<dbReference type="Gene3D" id="2.40.160.60">
    <property type="entry name" value="Outer membrane protein transport protein (OMPP1/FadL/TodX)"/>
    <property type="match status" value="1"/>
</dbReference>
<dbReference type="InterPro" id="IPR005017">
    <property type="entry name" value="OMPP1/FadL/TodX"/>
</dbReference>
<keyword evidence="7" id="KW-0998">Cell outer membrane</keyword>